<gene>
    <name evidence="3" type="ORF">ETAA1_53030</name>
</gene>
<dbReference type="SMART" id="SM00530">
    <property type="entry name" value="HTH_XRE"/>
    <property type="match status" value="1"/>
</dbReference>
<dbReference type="InterPro" id="IPR010982">
    <property type="entry name" value="Lambda_DNA-bd_dom_sf"/>
</dbReference>
<protein>
    <submittedName>
        <fullName evidence="3">Anaerobic benzoate catabolism transcriptional regulator</fullName>
    </submittedName>
</protein>
<dbReference type="Pfam" id="PF13560">
    <property type="entry name" value="HTH_31"/>
    <property type="match status" value="1"/>
</dbReference>
<dbReference type="SUPFAM" id="SSF47413">
    <property type="entry name" value="lambda repressor-like DNA-binding domains"/>
    <property type="match status" value="1"/>
</dbReference>
<dbReference type="EMBL" id="CP036273">
    <property type="protein sequence ID" value="QDU23308.1"/>
    <property type="molecule type" value="Genomic_DNA"/>
</dbReference>
<keyword evidence="1" id="KW-0238">DNA-binding</keyword>
<evidence type="ECO:0000313" key="3">
    <source>
        <dbReference type="EMBL" id="QDU23308.1"/>
    </source>
</evidence>
<feature type="domain" description="HTH cro/C1-type" evidence="2">
    <location>
        <begin position="21"/>
        <end position="75"/>
    </location>
</feature>
<dbReference type="GO" id="GO:0005829">
    <property type="term" value="C:cytosol"/>
    <property type="evidence" value="ECO:0007669"/>
    <property type="project" value="TreeGrafter"/>
</dbReference>
<evidence type="ECO:0000256" key="1">
    <source>
        <dbReference type="ARBA" id="ARBA00023125"/>
    </source>
</evidence>
<name>A0A517Y0S4_9BACT</name>
<dbReference type="Gene3D" id="1.10.260.40">
    <property type="entry name" value="lambda repressor-like DNA-binding domains"/>
    <property type="match status" value="1"/>
</dbReference>
<organism evidence="3 4">
    <name type="scientific">Urbifossiella limnaea</name>
    <dbReference type="NCBI Taxonomy" id="2528023"/>
    <lineage>
        <taxon>Bacteria</taxon>
        <taxon>Pseudomonadati</taxon>
        <taxon>Planctomycetota</taxon>
        <taxon>Planctomycetia</taxon>
        <taxon>Gemmatales</taxon>
        <taxon>Gemmataceae</taxon>
        <taxon>Urbifossiella</taxon>
    </lineage>
</organism>
<sequence>MAKKGVPIRHAGVVERFAARLRELRLARGMTQADLAQQASVTPNYVGKLENAGAAPGIDLVERLGVALGVTASDLLQSSTPSDPRPVLRDQARRLLDRVAEDDHALTFLVPLLARLAGGPGSL</sequence>
<dbReference type="AlphaFoldDB" id="A0A517Y0S4"/>
<dbReference type="KEGG" id="uli:ETAA1_53030"/>
<reference evidence="3 4" key="1">
    <citation type="submission" date="2019-02" db="EMBL/GenBank/DDBJ databases">
        <title>Deep-cultivation of Planctomycetes and their phenomic and genomic characterization uncovers novel biology.</title>
        <authorList>
            <person name="Wiegand S."/>
            <person name="Jogler M."/>
            <person name="Boedeker C."/>
            <person name="Pinto D."/>
            <person name="Vollmers J."/>
            <person name="Rivas-Marin E."/>
            <person name="Kohn T."/>
            <person name="Peeters S.H."/>
            <person name="Heuer A."/>
            <person name="Rast P."/>
            <person name="Oberbeckmann S."/>
            <person name="Bunk B."/>
            <person name="Jeske O."/>
            <person name="Meyerdierks A."/>
            <person name="Storesund J.E."/>
            <person name="Kallscheuer N."/>
            <person name="Luecker S."/>
            <person name="Lage O.M."/>
            <person name="Pohl T."/>
            <person name="Merkel B.J."/>
            <person name="Hornburger P."/>
            <person name="Mueller R.-W."/>
            <person name="Bruemmer F."/>
            <person name="Labrenz M."/>
            <person name="Spormann A.M."/>
            <person name="Op den Camp H."/>
            <person name="Overmann J."/>
            <person name="Amann R."/>
            <person name="Jetten M.S.M."/>
            <person name="Mascher T."/>
            <person name="Medema M.H."/>
            <person name="Devos D.P."/>
            <person name="Kaster A.-K."/>
            <person name="Ovreas L."/>
            <person name="Rohde M."/>
            <person name="Galperin M.Y."/>
            <person name="Jogler C."/>
        </authorList>
    </citation>
    <scope>NUCLEOTIDE SEQUENCE [LARGE SCALE GENOMIC DNA]</scope>
    <source>
        <strain evidence="3 4">ETA_A1</strain>
    </source>
</reference>
<dbReference type="PROSITE" id="PS50943">
    <property type="entry name" value="HTH_CROC1"/>
    <property type="match status" value="1"/>
</dbReference>
<dbReference type="Proteomes" id="UP000319576">
    <property type="component" value="Chromosome"/>
</dbReference>
<proteinExistence type="predicted"/>
<dbReference type="GO" id="GO:0003677">
    <property type="term" value="F:DNA binding"/>
    <property type="evidence" value="ECO:0007669"/>
    <property type="project" value="UniProtKB-KW"/>
</dbReference>
<keyword evidence="4" id="KW-1185">Reference proteome</keyword>
<evidence type="ECO:0000313" key="4">
    <source>
        <dbReference type="Proteomes" id="UP000319576"/>
    </source>
</evidence>
<dbReference type="RefSeq" id="WP_202920414.1">
    <property type="nucleotide sequence ID" value="NZ_CP036273.1"/>
</dbReference>
<dbReference type="InterPro" id="IPR001387">
    <property type="entry name" value="Cro/C1-type_HTH"/>
</dbReference>
<dbReference type="InterPro" id="IPR050807">
    <property type="entry name" value="TransReg_Diox_bact_type"/>
</dbReference>
<dbReference type="PANTHER" id="PTHR46797">
    <property type="entry name" value="HTH-TYPE TRANSCRIPTIONAL REGULATOR"/>
    <property type="match status" value="1"/>
</dbReference>
<dbReference type="CDD" id="cd00093">
    <property type="entry name" value="HTH_XRE"/>
    <property type="match status" value="1"/>
</dbReference>
<dbReference type="GO" id="GO:0003700">
    <property type="term" value="F:DNA-binding transcription factor activity"/>
    <property type="evidence" value="ECO:0007669"/>
    <property type="project" value="TreeGrafter"/>
</dbReference>
<dbReference type="PANTHER" id="PTHR46797:SF1">
    <property type="entry name" value="METHYLPHOSPHONATE SYNTHASE"/>
    <property type="match status" value="1"/>
</dbReference>
<evidence type="ECO:0000259" key="2">
    <source>
        <dbReference type="PROSITE" id="PS50943"/>
    </source>
</evidence>
<accession>A0A517Y0S4</accession>